<dbReference type="Proteomes" id="UP000245125">
    <property type="component" value="Unassembled WGS sequence"/>
</dbReference>
<name>A0A2U3QJ93_9BACT</name>
<keyword evidence="1" id="KW-0812">Transmembrane</keyword>
<gene>
    <name evidence="2" type="ORF">NBG4_570003</name>
</gene>
<evidence type="ECO:0000256" key="1">
    <source>
        <dbReference type="SAM" id="Phobius"/>
    </source>
</evidence>
<dbReference type="AlphaFoldDB" id="A0A2U3QJ93"/>
<evidence type="ECO:0000313" key="3">
    <source>
        <dbReference type="Proteomes" id="UP000245125"/>
    </source>
</evidence>
<feature type="transmembrane region" description="Helical" evidence="1">
    <location>
        <begin position="18"/>
        <end position="39"/>
    </location>
</feature>
<organism evidence="2 3">
    <name type="scientific">Candidatus Sulfobium mesophilum</name>
    <dbReference type="NCBI Taxonomy" id="2016548"/>
    <lineage>
        <taxon>Bacteria</taxon>
        <taxon>Pseudomonadati</taxon>
        <taxon>Nitrospirota</taxon>
        <taxon>Nitrospiria</taxon>
        <taxon>Nitrospirales</taxon>
        <taxon>Nitrospiraceae</taxon>
        <taxon>Candidatus Sulfobium</taxon>
    </lineage>
</organism>
<sequence length="85" mass="9598">MKTILDSDVFGGYTARDVLIIVGVTLVLLILLRILMLVFKKEESSKYFQFADCLSCGWRGRVSTLAGRCPKCNQPLGEQKARRMK</sequence>
<keyword evidence="1" id="KW-0472">Membrane</keyword>
<reference evidence="3" key="1">
    <citation type="submission" date="2018-03" db="EMBL/GenBank/DDBJ databases">
        <authorList>
            <person name="Zecchin S."/>
        </authorList>
    </citation>
    <scope>NUCLEOTIDE SEQUENCE [LARGE SCALE GENOMIC DNA]</scope>
</reference>
<accession>A0A2U3QJ93</accession>
<protein>
    <submittedName>
        <fullName evidence="2">Uncharacterized protein</fullName>
    </submittedName>
</protein>
<proteinExistence type="predicted"/>
<dbReference type="EMBL" id="OUUY01000105">
    <property type="protein sequence ID" value="SPQ01477.1"/>
    <property type="molecule type" value="Genomic_DNA"/>
</dbReference>
<evidence type="ECO:0000313" key="2">
    <source>
        <dbReference type="EMBL" id="SPQ01477.1"/>
    </source>
</evidence>
<keyword evidence="3" id="KW-1185">Reference proteome</keyword>
<keyword evidence="1" id="KW-1133">Transmembrane helix</keyword>